<dbReference type="PANTHER" id="PTHR35007:SF2">
    <property type="entry name" value="PILUS ASSEMBLE PROTEIN"/>
    <property type="match status" value="1"/>
</dbReference>
<evidence type="ECO:0000256" key="6">
    <source>
        <dbReference type="SAM" id="Phobius"/>
    </source>
</evidence>
<dbReference type="PANTHER" id="PTHR35007">
    <property type="entry name" value="INTEGRAL MEMBRANE PROTEIN-RELATED"/>
    <property type="match status" value="1"/>
</dbReference>
<keyword evidence="2" id="KW-1003">Cell membrane</keyword>
<dbReference type="Proteomes" id="UP000033725">
    <property type="component" value="Unassembled WGS sequence"/>
</dbReference>
<dbReference type="GO" id="GO:0005886">
    <property type="term" value="C:plasma membrane"/>
    <property type="evidence" value="ECO:0007669"/>
    <property type="project" value="UniProtKB-SubCell"/>
</dbReference>
<evidence type="ECO:0000313" key="8">
    <source>
        <dbReference type="EMBL" id="KJL23765.1"/>
    </source>
</evidence>
<name>A0A0F0KUK3_9MICO</name>
<reference evidence="8 9" key="1">
    <citation type="submission" date="2015-02" db="EMBL/GenBank/DDBJ databases">
        <title>Draft genome sequences of ten Microbacterium spp. with emphasis on heavy metal contaminated environments.</title>
        <authorList>
            <person name="Corretto E."/>
        </authorList>
    </citation>
    <scope>NUCLEOTIDE SEQUENCE [LARGE SCALE GENOMIC DNA]</scope>
    <source>
        <strain evidence="8 9">BEL163</strain>
    </source>
</reference>
<feature type="transmembrane region" description="Helical" evidence="6">
    <location>
        <begin position="135"/>
        <end position="154"/>
    </location>
</feature>
<evidence type="ECO:0000256" key="5">
    <source>
        <dbReference type="ARBA" id="ARBA00023136"/>
    </source>
</evidence>
<keyword evidence="5 6" id="KW-0472">Membrane</keyword>
<evidence type="ECO:0000256" key="3">
    <source>
        <dbReference type="ARBA" id="ARBA00022692"/>
    </source>
</evidence>
<keyword evidence="4 6" id="KW-1133">Transmembrane helix</keyword>
<evidence type="ECO:0000256" key="2">
    <source>
        <dbReference type="ARBA" id="ARBA00022475"/>
    </source>
</evidence>
<dbReference type="InterPro" id="IPR018076">
    <property type="entry name" value="T2SS_GspF_dom"/>
</dbReference>
<protein>
    <submittedName>
        <fullName evidence="8">Bacterial type II secretion system protein F domain protein</fullName>
    </submittedName>
</protein>
<evidence type="ECO:0000256" key="4">
    <source>
        <dbReference type="ARBA" id="ARBA00022989"/>
    </source>
</evidence>
<keyword evidence="3 6" id="KW-0812">Transmembrane</keyword>
<dbReference type="InterPro" id="IPR042094">
    <property type="entry name" value="T2SS_GspF_sf"/>
</dbReference>
<dbReference type="EMBL" id="JYIV01000022">
    <property type="protein sequence ID" value="KJL23765.1"/>
    <property type="molecule type" value="Genomic_DNA"/>
</dbReference>
<evidence type="ECO:0000259" key="7">
    <source>
        <dbReference type="Pfam" id="PF00482"/>
    </source>
</evidence>
<comment type="subcellular location">
    <subcellularLocation>
        <location evidence="1">Cell membrane</location>
        <topology evidence="1">Multi-pass membrane protein</topology>
    </subcellularLocation>
</comment>
<evidence type="ECO:0000256" key="1">
    <source>
        <dbReference type="ARBA" id="ARBA00004651"/>
    </source>
</evidence>
<feature type="transmembrane region" description="Helical" evidence="6">
    <location>
        <begin position="6"/>
        <end position="28"/>
    </location>
</feature>
<sequence length="312" mass="32597">MSGISVLASAVLIGCGFAAGVLSLLSALPRWRAASLAVRIGPYVRDVVADDRLPRGVLPAAGALPASGRTLWDRARYAFERLLGGGESLRQRLAQAGVRTDPSAFRGRQLGWGLAGAGAGAVALTVLALTGRLSVPTGVMPLLCGVGAAAAYDLQLSARAKARRVRLTDELPTTLEFLALCLSAGEGFLDSLRRVSEVGSGELTAELRHVVLAVGTGSPLADALNEMARRLQLPGLSRVVDQVIAALEHGAPLAAVLHAQASDAREDAKRVLIEQAGRKEILMLLPLVFLILPLSVLFAVYPGLFILRLGIG</sequence>
<dbReference type="OrthoDB" id="5185234at2"/>
<dbReference type="AlphaFoldDB" id="A0A0F0KUK3"/>
<gene>
    <name evidence="8" type="ORF">RN51_01300</name>
</gene>
<evidence type="ECO:0000313" key="9">
    <source>
        <dbReference type="Proteomes" id="UP000033725"/>
    </source>
</evidence>
<proteinExistence type="predicted"/>
<dbReference type="PATRIC" id="fig|82380.10.peg.1308"/>
<dbReference type="RefSeq" id="WP_045263227.1">
    <property type="nucleotide sequence ID" value="NZ_JYIV01000022.1"/>
</dbReference>
<comment type="caution">
    <text evidence="8">The sequence shown here is derived from an EMBL/GenBank/DDBJ whole genome shotgun (WGS) entry which is preliminary data.</text>
</comment>
<feature type="transmembrane region" description="Helical" evidence="6">
    <location>
        <begin position="281"/>
        <end position="307"/>
    </location>
</feature>
<feature type="transmembrane region" description="Helical" evidence="6">
    <location>
        <begin position="110"/>
        <end position="129"/>
    </location>
</feature>
<dbReference type="Pfam" id="PF00482">
    <property type="entry name" value="T2SSF"/>
    <property type="match status" value="1"/>
</dbReference>
<dbReference type="Gene3D" id="1.20.81.30">
    <property type="entry name" value="Type II secretion system (T2SS), domain F"/>
    <property type="match status" value="1"/>
</dbReference>
<accession>A0A0F0KUK3</accession>
<organism evidence="8 9">
    <name type="scientific">Microbacterium oxydans</name>
    <dbReference type="NCBI Taxonomy" id="82380"/>
    <lineage>
        <taxon>Bacteria</taxon>
        <taxon>Bacillati</taxon>
        <taxon>Actinomycetota</taxon>
        <taxon>Actinomycetes</taxon>
        <taxon>Micrococcales</taxon>
        <taxon>Microbacteriaceae</taxon>
        <taxon>Microbacterium</taxon>
    </lineage>
</organism>
<feature type="domain" description="Type II secretion system protein GspF" evidence="7">
    <location>
        <begin position="175"/>
        <end position="298"/>
    </location>
</feature>